<reference evidence="3" key="2">
    <citation type="submission" date="2002-06" db="EMBL/GenBank/DDBJ databases">
        <title>Oryza sativa nipponbare(GA3) genomic DNA, chromosome 6, PAC clone:P0532H03.</title>
        <authorList>
            <person name="Sasaki T."/>
            <person name="Matsumoto T."/>
            <person name="Katayose Y."/>
        </authorList>
    </citation>
    <scope>NUCLEOTIDE SEQUENCE</scope>
</reference>
<organism evidence="2 4">
    <name type="scientific">Oryza sativa subsp. japonica</name>
    <name type="common">Rice</name>
    <dbReference type="NCBI Taxonomy" id="39947"/>
    <lineage>
        <taxon>Eukaryota</taxon>
        <taxon>Viridiplantae</taxon>
        <taxon>Streptophyta</taxon>
        <taxon>Embryophyta</taxon>
        <taxon>Tracheophyta</taxon>
        <taxon>Spermatophyta</taxon>
        <taxon>Magnoliopsida</taxon>
        <taxon>Liliopsida</taxon>
        <taxon>Poales</taxon>
        <taxon>Poaceae</taxon>
        <taxon>BOP clade</taxon>
        <taxon>Oryzoideae</taxon>
        <taxon>Oryzeae</taxon>
        <taxon>Oryzinae</taxon>
        <taxon>Oryza</taxon>
        <taxon>Oryza sativa</taxon>
    </lineage>
</organism>
<evidence type="ECO:0000256" key="1">
    <source>
        <dbReference type="SAM" id="MobiDB-lite"/>
    </source>
</evidence>
<dbReference type="EMBL" id="AP003935">
    <property type="protein sequence ID" value="BAD45626.1"/>
    <property type="molecule type" value="Genomic_DNA"/>
</dbReference>
<gene>
    <name evidence="3" type="ORF">P0532H03.3</name>
    <name evidence="2" type="ORF">P0661G04.36</name>
</gene>
<accession>Q654Z1</accession>
<evidence type="ECO:0000313" key="3">
    <source>
        <dbReference type="EMBL" id="BAD54503.1"/>
    </source>
</evidence>
<dbReference type="Proteomes" id="UP000000763">
    <property type="component" value="Chromosome 6"/>
</dbReference>
<name>Q654Z1_ORYSJ</name>
<reference evidence="2" key="1">
    <citation type="submission" date="2001-07" db="EMBL/GenBank/DDBJ databases">
        <title>Oryza sativa nipponbare(GA3) genomic DNA, chromosome 6, PAC clone:P0661G04.</title>
        <authorList>
            <person name="Sasaki T."/>
            <person name="Matsumoto T."/>
            <person name="Yamamoto K."/>
        </authorList>
    </citation>
    <scope>NUCLEOTIDE SEQUENCE</scope>
</reference>
<protein>
    <submittedName>
        <fullName evidence="2">Uncharacterized protein</fullName>
    </submittedName>
</protein>
<reference evidence="4" key="3">
    <citation type="journal article" date="2005" name="Nature">
        <title>The map-based sequence of the rice genome.</title>
        <authorList>
            <consortium name="International rice genome sequencing project (IRGSP)"/>
            <person name="Matsumoto T."/>
            <person name="Wu J."/>
            <person name="Kanamori H."/>
            <person name="Katayose Y."/>
            <person name="Fujisawa M."/>
            <person name="Namiki N."/>
            <person name="Mizuno H."/>
            <person name="Yamamoto K."/>
            <person name="Antonio B.A."/>
            <person name="Baba T."/>
            <person name="Sakata K."/>
            <person name="Nagamura Y."/>
            <person name="Aoki H."/>
            <person name="Arikawa K."/>
            <person name="Arita K."/>
            <person name="Bito T."/>
            <person name="Chiden Y."/>
            <person name="Fujitsuka N."/>
            <person name="Fukunaka R."/>
            <person name="Hamada M."/>
            <person name="Harada C."/>
            <person name="Hayashi A."/>
            <person name="Hijishita S."/>
            <person name="Honda M."/>
            <person name="Hosokawa S."/>
            <person name="Ichikawa Y."/>
            <person name="Idonuma A."/>
            <person name="Iijima M."/>
            <person name="Ikeda M."/>
            <person name="Ikeno M."/>
            <person name="Ito K."/>
            <person name="Ito S."/>
            <person name="Ito T."/>
            <person name="Ito Y."/>
            <person name="Ito Y."/>
            <person name="Iwabuchi A."/>
            <person name="Kamiya K."/>
            <person name="Karasawa W."/>
            <person name="Kurita K."/>
            <person name="Katagiri S."/>
            <person name="Kikuta A."/>
            <person name="Kobayashi H."/>
            <person name="Kobayashi N."/>
            <person name="Machita K."/>
            <person name="Maehara T."/>
            <person name="Masukawa M."/>
            <person name="Mizubayashi T."/>
            <person name="Mukai Y."/>
            <person name="Nagasaki H."/>
            <person name="Nagata Y."/>
            <person name="Naito S."/>
            <person name="Nakashima M."/>
            <person name="Nakama Y."/>
            <person name="Nakamichi Y."/>
            <person name="Nakamura M."/>
            <person name="Meguro A."/>
            <person name="Negishi M."/>
            <person name="Ohta I."/>
            <person name="Ohta T."/>
            <person name="Okamoto M."/>
            <person name="Ono N."/>
            <person name="Saji S."/>
            <person name="Sakaguchi M."/>
            <person name="Sakai K."/>
            <person name="Shibata M."/>
            <person name="Shimokawa T."/>
            <person name="Song J."/>
            <person name="Takazaki Y."/>
            <person name="Terasawa K."/>
            <person name="Tsugane M."/>
            <person name="Tsuji K."/>
            <person name="Ueda S."/>
            <person name="Waki K."/>
            <person name="Yamagata H."/>
            <person name="Yamamoto M."/>
            <person name="Yamamoto S."/>
            <person name="Yamane H."/>
            <person name="Yoshiki S."/>
            <person name="Yoshihara R."/>
            <person name="Yukawa K."/>
            <person name="Zhong H."/>
            <person name="Yano M."/>
            <person name="Yuan Q."/>
            <person name="Ouyang S."/>
            <person name="Liu J."/>
            <person name="Jones K.M."/>
            <person name="Gansberger K."/>
            <person name="Moffat K."/>
            <person name="Hill J."/>
            <person name="Bera J."/>
            <person name="Fadrosh D."/>
            <person name="Jin S."/>
            <person name="Johri S."/>
            <person name="Kim M."/>
            <person name="Overton L."/>
            <person name="Reardon M."/>
            <person name="Tsitrin T."/>
            <person name="Vuong H."/>
            <person name="Weaver B."/>
            <person name="Ciecko A."/>
            <person name="Tallon L."/>
            <person name="Jackson J."/>
            <person name="Pai G."/>
            <person name="Aken S.V."/>
            <person name="Utterback T."/>
            <person name="Reidmuller S."/>
            <person name="Feldblyum T."/>
            <person name="Hsiao J."/>
            <person name="Zismann V."/>
            <person name="Iobst S."/>
            <person name="de Vazeille A.R."/>
            <person name="Buell C.R."/>
            <person name="Ying K."/>
            <person name="Li Y."/>
            <person name="Lu T."/>
            <person name="Huang Y."/>
            <person name="Zhao Q."/>
            <person name="Feng Q."/>
            <person name="Zhang L."/>
            <person name="Zhu J."/>
            <person name="Weng Q."/>
            <person name="Mu J."/>
            <person name="Lu Y."/>
            <person name="Fan D."/>
            <person name="Liu Y."/>
            <person name="Guan J."/>
            <person name="Zhang Y."/>
            <person name="Yu S."/>
            <person name="Liu X."/>
            <person name="Zhang Y."/>
            <person name="Hong G."/>
            <person name="Han B."/>
            <person name="Choisne N."/>
            <person name="Demange N."/>
            <person name="Orjeda G."/>
            <person name="Samain S."/>
            <person name="Cattolico L."/>
            <person name="Pelletier E."/>
            <person name="Couloux A."/>
            <person name="Segurens B."/>
            <person name="Wincker P."/>
            <person name="D'Hont A."/>
            <person name="Scarpelli C."/>
            <person name="Weissenbach J."/>
            <person name="Salanoubat M."/>
            <person name="Quetier F."/>
            <person name="Yu Y."/>
            <person name="Kim H.R."/>
            <person name="Rambo T."/>
            <person name="Currie J."/>
            <person name="Collura K."/>
            <person name="Luo M."/>
            <person name="Yang T."/>
            <person name="Ammiraju J.S.S."/>
            <person name="Engler F."/>
            <person name="Soderlund C."/>
            <person name="Wing R.A."/>
            <person name="Palmer L.E."/>
            <person name="de la Bastide M."/>
            <person name="Spiegel L."/>
            <person name="Nascimento L."/>
            <person name="Zutavern T."/>
            <person name="O'Shaughnessy A."/>
            <person name="Dike S."/>
            <person name="Dedhia N."/>
            <person name="Preston R."/>
            <person name="Balija V."/>
            <person name="McCombie W.R."/>
            <person name="Chow T."/>
            <person name="Chen H."/>
            <person name="Chung M."/>
            <person name="Chen C."/>
            <person name="Shaw J."/>
            <person name="Wu H."/>
            <person name="Hsiao K."/>
            <person name="Chao Y."/>
            <person name="Chu M."/>
            <person name="Cheng C."/>
            <person name="Hour A."/>
            <person name="Lee P."/>
            <person name="Lin S."/>
            <person name="Lin Y."/>
            <person name="Liou J."/>
            <person name="Liu S."/>
            <person name="Hsing Y."/>
            <person name="Raghuvanshi S."/>
            <person name="Mohanty A."/>
            <person name="Bharti A.K."/>
            <person name="Gaur A."/>
            <person name="Gupta V."/>
            <person name="Kumar D."/>
            <person name="Ravi V."/>
            <person name="Vij S."/>
            <person name="Kapur A."/>
            <person name="Khurana P."/>
            <person name="Khurana P."/>
            <person name="Khurana J.P."/>
            <person name="Tyagi A.K."/>
            <person name="Gaikwad K."/>
            <person name="Singh A."/>
            <person name="Dalal V."/>
            <person name="Srivastava S."/>
            <person name="Dixit A."/>
            <person name="Pal A.K."/>
            <person name="Ghazi I.A."/>
            <person name="Yadav M."/>
            <person name="Pandit A."/>
            <person name="Bhargava A."/>
            <person name="Sureshbabu K."/>
            <person name="Batra K."/>
            <person name="Sharma T.R."/>
            <person name="Mohapatra T."/>
            <person name="Singh N.K."/>
            <person name="Messing J."/>
            <person name="Nelson A.B."/>
            <person name="Fuks G."/>
            <person name="Kavchok S."/>
            <person name="Keizer G."/>
            <person name="Linton E."/>
            <person name="Llaca V."/>
            <person name="Song R."/>
            <person name="Tanyolac B."/>
            <person name="Young S."/>
            <person name="Ho-Il K."/>
            <person name="Hahn J.H."/>
            <person name="Sangsakoo G."/>
            <person name="Vanavichit A."/>
            <person name="de Mattos Luiz.A.T."/>
            <person name="Zimmer P.D."/>
            <person name="Malone G."/>
            <person name="Dellagostin O."/>
            <person name="de Oliveira A.C."/>
            <person name="Bevan M."/>
            <person name="Bancroft I."/>
            <person name="Minx P."/>
            <person name="Cordum H."/>
            <person name="Wilson R."/>
            <person name="Cheng Z."/>
            <person name="Jin W."/>
            <person name="Jiang J."/>
            <person name="Leong S.A."/>
            <person name="Iwama H."/>
            <person name="Gojobori T."/>
            <person name="Itoh T."/>
            <person name="Niimura Y."/>
            <person name="Fujii Y."/>
            <person name="Habara T."/>
            <person name="Sakai H."/>
            <person name="Sato Y."/>
            <person name="Wilson G."/>
            <person name="Kumar K."/>
            <person name="McCouch S."/>
            <person name="Juretic N."/>
            <person name="Hoen D."/>
            <person name="Wright S."/>
            <person name="Bruskiewich R."/>
            <person name="Bureau T."/>
            <person name="Miyao A."/>
            <person name="Hirochika H."/>
            <person name="Nishikawa T."/>
            <person name="Kadowaki K."/>
            <person name="Sugiura M."/>
            <person name="Burr B."/>
            <person name="Sasaki T."/>
        </authorList>
    </citation>
    <scope>NUCLEOTIDE SEQUENCE [LARGE SCALE GENOMIC DNA]</scope>
    <source>
        <strain evidence="4">cv. Nipponbare</strain>
    </source>
</reference>
<feature type="compositionally biased region" description="Basic residues" evidence="1">
    <location>
        <begin position="86"/>
        <end position="100"/>
    </location>
</feature>
<reference evidence="4" key="4">
    <citation type="journal article" date="2008" name="Nucleic Acids Res.">
        <title>The rice annotation project database (RAP-DB): 2008 update.</title>
        <authorList>
            <consortium name="The rice annotation project (RAP)"/>
        </authorList>
    </citation>
    <scope>GENOME REANNOTATION</scope>
    <source>
        <strain evidence="4">cv. Nipponbare</strain>
    </source>
</reference>
<proteinExistence type="predicted"/>
<sequence length="100" mass="10777">MPEREGATVDAEPPPPSHGCRAAGCSLPTGSGGGGRRDTGQPPPHLLDPAEGRAPPATIEPSRGPMTRERRRERRDTARESTAAAGRRRRERAVLRCHRP</sequence>
<evidence type="ECO:0000313" key="2">
    <source>
        <dbReference type="EMBL" id="BAD45626.1"/>
    </source>
</evidence>
<dbReference type="AlphaFoldDB" id="Q654Z1"/>
<evidence type="ECO:0000313" key="4">
    <source>
        <dbReference type="Proteomes" id="UP000000763"/>
    </source>
</evidence>
<feature type="region of interest" description="Disordered" evidence="1">
    <location>
        <begin position="1"/>
        <end position="100"/>
    </location>
</feature>
<dbReference type="EMBL" id="AP005457">
    <property type="protein sequence ID" value="BAD54503.1"/>
    <property type="molecule type" value="Genomic_DNA"/>
</dbReference>
<feature type="compositionally biased region" description="Basic and acidic residues" evidence="1">
    <location>
        <begin position="66"/>
        <end position="79"/>
    </location>
</feature>